<evidence type="ECO:0000313" key="1">
    <source>
        <dbReference type="EMBL" id="CBI15193.3"/>
    </source>
</evidence>
<proteinExistence type="predicted"/>
<dbReference type="HOGENOM" id="CLU_3419851_0_0_1"/>
<dbReference type="PaxDb" id="29760-VIT_17s0000g06530.t01"/>
<evidence type="ECO:0000313" key="2">
    <source>
        <dbReference type="Proteomes" id="UP000009183"/>
    </source>
</evidence>
<sequence length="25" mass="2940">MATNKKIQNALIMAQLERRSMYSQL</sequence>
<dbReference type="AlphaFoldDB" id="D7SI83"/>
<keyword evidence="2" id="KW-1185">Reference proteome</keyword>
<dbReference type="EMBL" id="FN594950">
    <property type="protein sequence ID" value="CBI15193.3"/>
    <property type="molecule type" value="Genomic_DNA"/>
</dbReference>
<dbReference type="InParanoid" id="D7SI83"/>
<accession>D7SI83</accession>
<name>D7SI83_VITVI</name>
<protein>
    <submittedName>
        <fullName evidence="1">Uncharacterized protein</fullName>
    </submittedName>
</protein>
<organism evidence="1 2">
    <name type="scientific">Vitis vinifera</name>
    <name type="common">Grape</name>
    <dbReference type="NCBI Taxonomy" id="29760"/>
    <lineage>
        <taxon>Eukaryota</taxon>
        <taxon>Viridiplantae</taxon>
        <taxon>Streptophyta</taxon>
        <taxon>Embryophyta</taxon>
        <taxon>Tracheophyta</taxon>
        <taxon>Spermatophyta</taxon>
        <taxon>Magnoliopsida</taxon>
        <taxon>eudicotyledons</taxon>
        <taxon>Gunneridae</taxon>
        <taxon>Pentapetalae</taxon>
        <taxon>rosids</taxon>
        <taxon>Vitales</taxon>
        <taxon>Vitaceae</taxon>
        <taxon>Viteae</taxon>
        <taxon>Vitis</taxon>
    </lineage>
</organism>
<reference evidence="2" key="1">
    <citation type="journal article" date="2007" name="Nature">
        <title>The grapevine genome sequence suggests ancestral hexaploidization in major angiosperm phyla.</title>
        <authorList>
            <consortium name="The French-Italian Public Consortium for Grapevine Genome Characterization."/>
            <person name="Jaillon O."/>
            <person name="Aury J.-M."/>
            <person name="Noel B."/>
            <person name="Policriti A."/>
            <person name="Clepet C."/>
            <person name="Casagrande A."/>
            <person name="Choisne N."/>
            <person name="Aubourg S."/>
            <person name="Vitulo N."/>
            <person name="Jubin C."/>
            <person name="Vezzi A."/>
            <person name="Legeai F."/>
            <person name="Hugueney P."/>
            <person name="Dasilva C."/>
            <person name="Horner D."/>
            <person name="Mica E."/>
            <person name="Jublot D."/>
            <person name="Poulain J."/>
            <person name="Bruyere C."/>
            <person name="Billault A."/>
            <person name="Segurens B."/>
            <person name="Gouyvenoux M."/>
            <person name="Ugarte E."/>
            <person name="Cattonaro F."/>
            <person name="Anthouard V."/>
            <person name="Vico V."/>
            <person name="Del Fabbro C."/>
            <person name="Alaux M."/>
            <person name="Di Gaspero G."/>
            <person name="Dumas V."/>
            <person name="Felice N."/>
            <person name="Paillard S."/>
            <person name="Juman I."/>
            <person name="Moroldo M."/>
            <person name="Scalabrin S."/>
            <person name="Canaguier A."/>
            <person name="Le Clainche I."/>
            <person name="Malacrida G."/>
            <person name="Durand E."/>
            <person name="Pesole G."/>
            <person name="Laucou V."/>
            <person name="Chatelet P."/>
            <person name="Merdinoglu D."/>
            <person name="Delledonne M."/>
            <person name="Pezzotti M."/>
            <person name="Lecharny A."/>
            <person name="Scarpelli C."/>
            <person name="Artiguenave F."/>
            <person name="Pe M.E."/>
            <person name="Valle G."/>
            <person name="Morgante M."/>
            <person name="Caboche M."/>
            <person name="Adam-Blondon A.-F."/>
            <person name="Weissenbach J."/>
            <person name="Quetier F."/>
            <person name="Wincker P."/>
        </authorList>
    </citation>
    <scope>NUCLEOTIDE SEQUENCE [LARGE SCALE GENOMIC DNA]</scope>
    <source>
        <strain evidence="2">cv. Pinot noir / PN40024</strain>
    </source>
</reference>
<dbReference type="Proteomes" id="UP000009183">
    <property type="component" value="Chromosome 17"/>
</dbReference>
<gene>
    <name evidence="1" type="ordered locus">VIT_17s0000g06530</name>
</gene>